<comment type="caution">
    <text evidence="2">The sequence shown here is derived from an EMBL/GenBank/DDBJ whole genome shotgun (WGS) entry which is preliminary data.</text>
</comment>
<keyword evidence="1" id="KW-0732">Signal</keyword>
<protein>
    <recommendedName>
        <fullName evidence="4">Lipoprotein</fullName>
    </recommendedName>
</protein>
<dbReference type="AlphaFoldDB" id="W4HMM4"/>
<dbReference type="EMBL" id="AQQW01000002">
    <property type="protein sequence ID" value="ETW14007.1"/>
    <property type="molecule type" value="Genomic_DNA"/>
</dbReference>
<reference evidence="2 3" key="1">
    <citation type="journal article" date="2014" name="Antonie Van Leeuwenhoek">
        <title>Roseivivax atlanticus sp. nov., isolated from surface seawater of the Atlantic Ocean.</title>
        <authorList>
            <person name="Li G."/>
            <person name="Lai Q."/>
            <person name="Liu X."/>
            <person name="Sun F."/>
            <person name="Shao Z."/>
        </authorList>
    </citation>
    <scope>NUCLEOTIDE SEQUENCE [LARGE SCALE GENOMIC DNA]</scope>
    <source>
        <strain evidence="2 3">22II-s10s</strain>
    </source>
</reference>
<feature type="chain" id="PRO_5004843366" description="Lipoprotein" evidence="1">
    <location>
        <begin position="20"/>
        <end position="132"/>
    </location>
</feature>
<organism evidence="2 3">
    <name type="scientific">Roseivivax marinus</name>
    <dbReference type="NCBI Taxonomy" id="1379903"/>
    <lineage>
        <taxon>Bacteria</taxon>
        <taxon>Pseudomonadati</taxon>
        <taxon>Pseudomonadota</taxon>
        <taxon>Alphaproteobacteria</taxon>
        <taxon>Rhodobacterales</taxon>
        <taxon>Roseobacteraceae</taxon>
        <taxon>Roseivivax</taxon>
    </lineage>
</organism>
<gene>
    <name evidence="2" type="ORF">ATO8_03916</name>
</gene>
<dbReference type="PROSITE" id="PS51257">
    <property type="entry name" value="PROKAR_LIPOPROTEIN"/>
    <property type="match status" value="1"/>
</dbReference>
<accession>W4HMM4</accession>
<feature type="signal peptide" evidence="1">
    <location>
        <begin position="1"/>
        <end position="19"/>
    </location>
</feature>
<name>W4HMM4_9RHOB</name>
<evidence type="ECO:0008006" key="4">
    <source>
        <dbReference type="Google" id="ProtNLM"/>
    </source>
</evidence>
<dbReference type="Proteomes" id="UP000019063">
    <property type="component" value="Unassembled WGS sequence"/>
</dbReference>
<evidence type="ECO:0000313" key="3">
    <source>
        <dbReference type="Proteomes" id="UP000019063"/>
    </source>
</evidence>
<evidence type="ECO:0000313" key="2">
    <source>
        <dbReference type="EMBL" id="ETW14007.1"/>
    </source>
</evidence>
<dbReference type="STRING" id="1379903.ATO8_03916"/>
<sequence length="132" mass="14361">MTSRTRAVCLALLLCGAGACTQIPEADMAFLDREVPVGTDASTARARIRDRHFAPAEPLPPMVSMPGLAERATYGVGFVKLDGTPDGNLSCFERRYSFPMLFAAGKRLICWTVGPESGRITWRQAGWRGISL</sequence>
<evidence type="ECO:0000256" key="1">
    <source>
        <dbReference type="SAM" id="SignalP"/>
    </source>
</evidence>
<keyword evidence="3" id="KW-1185">Reference proteome</keyword>
<proteinExistence type="predicted"/>